<evidence type="ECO:0000313" key="2">
    <source>
        <dbReference type="EMBL" id="GEL94151.1"/>
    </source>
</evidence>
<dbReference type="InterPro" id="IPR009045">
    <property type="entry name" value="Zn_M74/Hedgehog-like"/>
</dbReference>
<accession>A0A511J822</accession>
<comment type="caution">
    <text evidence="2">The sequence shown here is derived from an EMBL/GenBank/DDBJ whole genome shotgun (WGS) entry which is preliminary data.</text>
</comment>
<dbReference type="SUPFAM" id="SSF55166">
    <property type="entry name" value="Hedgehog/DD-peptidase"/>
    <property type="match status" value="1"/>
</dbReference>
<evidence type="ECO:0000256" key="1">
    <source>
        <dbReference type="SAM" id="MobiDB-lite"/>
    </source>
</evidence>
<reference evidence="2 3" key="1">
    <citation type="submission" date="2019-07" db="EMBL/GenBank/DDBJ databases">
        <title>Whole genome shotgun sequence of Cellulomonas composti NBRC 100758.</title>
        <authorList>
            <person name="Hosoyama A."/>
            <person name="Uohara A."/>
            <person name="Ohji S."/>
            <person name="Ichikawa N."/>
        </authorList>
    </citation>
    <scope>NUCLEOTIDE SEQUENCE [LARGE SCALE GENOMIC DNA]</scope>
    <source>
        <strain evidence="2 3">NBRC 100758</strain>
    </source>
</reference>
<gene>
    <name evidence="2" type="ORF">CCO02nite_08090</name>
</gene>
<sequence length="126" mass="13494">MTVQLVPIGGGHTLREDAAASWERMRAAGCPAGPINSSTRSYAQQKDWYLHQGEPGYPAVADHPDRSKHVWRPTSTTDTGGRALDLTTQVTPRKVAYRSTVAASPSGVAPRRRRTSSCPVPCAAAP</sequence>
<evidence type="ECO:0000313" key="3">
    <source>
        <dbReference type="Proteomes" id="UP000321720"/>
    </source>
</evidence>
<feature type="region of interest" description="Disordered" evidence="1">
    <location>
        <begin position="53"/>
        <end position="83"/>
    </location>
</feature>
<dbReference type="AlphaFoldDB" id="A0A511J822"/>
<dbReference type="Gene3D" id="3.30.1380.10">
    <property type="match status" value="1"/>
</dbReference>
<protein>
    <submittedName>
        <fullName evidence="2">Uncharacterized protein</fullName>
    </submittedName>
</protein>
<dbReference type="Proteomes" id="UP000321720">
    <property type="component" value="Unassembled WGS sequence"/>
</dbReference>
<proteinExistence type="predicted"/>
<feature type="region of interest" description="Disordered" evidence="1">
    <location>
        <begin position="100"/>
        <end position="126"/>
    </location>
</feature>
<organism evidence="2 3">
    <name type="scientific">Cellulomonas composti</name>
    <dbReference type="NCBI Taxonomy" id="266130"/>
    <lineage>
        <taxon>Bacteria</taxon>
        <taxon>Bacillati</taxon>
        <taxon>Actinomycetota</taxon>
        <taxon>Actinomycetes</taxon>
        <taxon>Micrococcales</taxon>
        <taxon>Cellulomonadaceae</taxon>
        <taxon>Cellulomonas</taxon>
    </lineage>
</organism>
<keyword evidence="3" id="KW-1185">Reference proteome</keyword>
<dbReference type="EMBL" id="BJWG01000002">
    <property type="protein sequence ID" value="GEL94151.1"/>
    <property type="molecule type" value="Genomic_DNA"/>
</dbReference>
<name>A0A511J822_9CELL</name>